<dbReference type="PANTHER" id="PTHR28259:SF1">
    <property type="entry name" value="FLUORIDE EXPORT PROTEIN 1-RELATED"/>
    <property type="match status" value="1"/>
</dbReference>
<feature type="transmembrane region" description="Helical" evidence="10">
    <location>
        <begin position="338"/>
        <end position="356"/>
    </location>
</feature>
<feature type="transmembrane region" description="Helical" evidence="10">
    <location>
        <begin position="400"/>
        <end position="419"/>
    </location>
</feature>
<feature type="transmembrane region" description="Helical" evidence="10">
    <location>
        <begin position="477"/>
        <end position="495"/>
    </location>
</feature>
<accession>A0AAF0DN24</accession>
<evidence type="ECO:0000256" key="1">
    <source>
        <dbReference type="ARBA" id="ARBA00002598"/>
    </source>
</evidence>
<keyword evidence="5 10" id="KW-1133">Transmembrane helix</keyword>
<comment type="similarity">
    <text evidence="7">Belongs to the fluoride channel Fluc/FEX (TC 1.A.43) family.</text>
</comment>
<feature type="compositionally biased region" description="Basic and acidic residues" evidence="9">
    <location>
        <begin position="7"/>
        <end position="22"/>
    </location>
</feature>
<evidence type="ECO:0000256" key="6">
    <source>
        <dbReference type="ARBA" id="ARBA00023136"/>
    </source>
</evidence>
<organism evidence="11 12">
    <name type="scientific">Emydomyces testavorans</name>
    <dbReference type="NCBI Taxonomy" id="2070801"/>
    <lineage>
        <taxon>Eukaryota</taxon>
        <taxon>Fungi</taxon>
        <taxon>Dikarya</taxon>
        <taxon>Ascomycota</taxon>
        <taxon>Pezizomycotina</taxon>
        <taxon>Eurotiomycetes</taxon>
        <taxon>Eurotiomycetidae</taxon>
        <taxon>Onygenales</taxon>
        <taxon>Nannizziopsiaceae</taxon>
        <taxon>Emydomyces</taxon>
    </lineage>
</organism>
<evidence type="ECO:0000256" key="2">
    <source>
        <dbReference type="ARBA" id="ARBA00004651"/>
    </source>
</evidence>
<dbReference type="EMBL" id="CP120630">
    <property type="protein sequence ID" value="WEW61253.1"/>
    <property type="molecule type" value="Genomic_DNA"/>
</dbReference>
<comment type="subcellular location">
    <subcellularLocation>
        <location evidence="2">Cell membrane</location>
        <topology evidence="2">Multi-pass membrane protein</topology>
    </subcellularLocation>
</comment>
<keyword evidence="3" id="KW-1003">Cell membrane</keyword>
<evidence type="ECO:0000313" key="11">
    <source>
        <dbReference type="EMBL" id="WEW61253.1"/>
    </source>
</evidence>
<feature type="transmembrane region" description="Helical" evidence="10">
    <location>
        <begin position="242"/>
        <end position="270"/>
    </location>
</feature>
<reference evidence="11" key="1">
    <citation type="submission" date="2023-03" db="EMBL/GenBank/DDBJ databases">
        <title>Emydomyces testavorans Genome Sequence.</title>
        <authorList>
            <person name="Hoyer L."/>
        </authorList>
    </citation>
    <scope>NUCLEOTIDE SEQUENCE</scope>
    <source>
        <strain evidence="11">16-2883</strain>
    </source>
</reference>
<keyword evidence="4 10" id="KW-0812">Transmembrane</keyword>
<evidence type="ECO:0000256" key="10">
    <source>
        <dbReference type="SAM" id="Phobius"/>
    </source>
</evidence>
<comment type="function">
    <text evidence="1">Fluoride channel required for the rapid expulsion of cytoplasmic fluoride.</text>
</comment>
<keyword evidence="6 10" id="KW-0472">Membrane</keyword>
<dbReference type="PANTHER" id="PTHR28259">
    <property type="entry name" value="FLUORIDE EXPORT PROTEIN 1-RELATED"/>
    <property type="match status" value="1"/>
</dbReference>
<feature type="region of interest" description="Disordered" evidence="9">
    <location>
        <begin position="1"/>
        <end position="44"/>
    </location>
</feature>
<dbReference type="AlphaFoldDB" id="A0AAF0DN24"/>
<dbReference type="GO" id="GO:0005886">
    <property type="term" value="C:plasma membrane"/>
    <property type="evidence" value="ECO:0007669"/>
    <property type="project" value="UniProtKB-SubCell"/>
</dbReference>
<protein>
    <recommendedName>
        <fullName evidence="13">Chromosome condensation protein</fullName>
    </recommendedName>
</protein>
<evidence type="ECO:0000256" key="7">
    <source>
        <dbReference type="ARBA" id="ARBA00035120"/>
    </source>
</evidence>
<evidence type="ECO:0008006" key="13">
    <source>
        <dbReference type="Google" id="ProtNLM"/>
    </source>
</evidence>
<feature type="transmembrane region" description="Helical" evidence="10">
    <location>
        <begin position="368"/>
        <end position="388"/>
    </location>
</feature>
<evidence type="ECO:0000256" key="8">
    <source>
        <dbReference type="ARBA" id="ARBA00035585"/>
    </source>
</evidence>
<dbReference type="Proteomes" id="UP001219355">
    <property type="component" value="Chromosome 4"/>
</dbReference>
<evidence type="ECO:0000256" key="5">
    <source>
        <dbReference type="ARBA" id="ARBA00022989"/>
    </source>
</evidence>
<keyword evidence="12" id="KW-1185">Reference proteome</keyword>
<feature type="transmembrane region" description="Helical" evidence="10">
    <location>
        <begin position="290"/>
        <end position="317"/>
    </location>
</feature>
<gene>
    <name evidence="11" type="ORF">PRK78_006743</name>
</gene>
<evidence type="ECO:0000313" key="12">
    <source>
        <dbReference type="Proteomes" id="UP001219355"/>
    </source>
</evidence>
<dbReference type="GO" id="GO:1903425">
    <property type="term" value="F:fluoride transmembrane transporter activity"/>
    <property type="evidence" value="ECO:0007669"/>
    <property type="project" value="TreeGrafter"/>
</dbReference>
<sequence length="510" mass="56344">MRIPTNDCKRENMELAESERGPSDQQQRVGHRDSLEEPTPEEIAAVPPTELVFPQIEEQRLDEERERKRRNEAALRRAQEQGEVLSELSIPVPVERRPSRVTERWNSLESAESRVFGRPSSVPSIISAELPLSNFATQLYTISYLIFFSIFGALARIGLEALTYYPGAPVTTSVLWANVGGCLLMGFFAEDRSLFREEWGRPQKMEKEANNNSIELSPAQSHHGQTSPEDELRVHKAVKKTIPLYVGLTTGFCGSFTSFSAFMSDVFLALSNDLPNPNTDSIPSRNGGYSFMAVIAIILYTMALSLSSLAFGAHLAVALDRFTPTLSFLVTRRIVDRSMVILGFGCWVGAVVLAIWPPDRQRETHQNWRGRALFATVFAPLGCLLRYYVSLALNARIPSFPLGTFVANMLGTVVLGMCFDLKHAVKVVAIPTSTTAFGVGRLAGCQVLNGIIDGFCGCITTVSTWVAELYTLELRHAYHYGLLTIGLALSFLVVIMGSMKWTAGFAVTVC</sequence>
<evidence type="ECO:0000256" key="4">
    <source>
        <dbReference type="ARBA" id="ARBA00022692"/>
    </source>
</evidence>
<dbReference type="Pfam" id="PF02537">
    <property type="entry name" value="CRCB"/>
    <property type="match status" value="2"/>
</dbReference>
<proteinExistence type="inferred from homology"/>
<name>A0AAF0DN24_9EURO</name>
<comment type="catalytic activity">
    <reaction evidence="8">
        <text>fluoride(in) = fluoride(out)</text>
        <dbReference type="Rhea" id="RHEA:76159"/>
        <dbReference type="ChEBI" id="CHEBI:17051"/>
    </reaction>
    <physiologicalReaction direction="left-to-right" evidence="8">
        <dbReference type="Rhea" id="RHEA:76160"/>
    </physiologicalReaction>
</comment>
<feature type="transmembrane region" description="Helical" evidence="10">
    <location>
        <begin position="139"/>
        <end position="158"/>
    </location>
</feature>
<evidence type="ECO:0000256" key="3">
    <source>
        <dbReference type="ARBA" id="ARBA00022475"/>
    </source>
</evidence>
<evidence type="ECO:0000256" key="9">
    <source>
        <dbReference type="SAM" id="MobiDB-lite"/>
    </source>
</evidence>
<feature type="transmembrane region" description="Helical" evidence="10">
    <location>
        <begin position="170"/>
        <end position="189"/>
    </location>
</feature>
<dbReference type="InterPro" id="IPR003691">
    <property type="entry name" value="FluC"/>
</dbReference>